<comment type="caution">
    <text evidence="2">The sequence shown here is derived from an EMBL/GenBank/DDBJ whole genome shotgun (WGS) entry which is preliminary data.</text>
</comment>
<dbReference type="SUPFAM" id="SSF54001">
    <property type="entry name" value="Cysteine proteinases"/>
    <property type="match status" value="1"/>
</dbReference>
<dbReference type="Gene3D" id="3.10.620.30">
    <property type="match status" value="1"/>
</dbReference>
<dbReference type="InterPro" id="IPR052557">
    <property type="entry name" value="CAP/Cytokinesis_protein"/>
</dbReference>
<dbReference type="EMBL" id="MSCM01000001">
    <property type="protein sequence ID" value="PQJ82600.1"/>
    <property type="molecule type" value="Genomic_DNA"/>
</dbReference>
<dbReference type="AlphaFoldDB" id="A0A2S7WYE2"/>
<organism evidence="2 3">
    <name type="scientific">Polaribacter glomeratus</name>
    <dbReference type="NCBI Taxonomy" id="102"/>
    <lineage>
        <taxon>Bacteria</taxon>
        <taxon>Pseudomonadati</taxon>
        <taxon>Bacteroidota</taxon>
        <taxon>Flavobacteriia</taxon>
        <taxon>Flavobacteriales</taxon>
        <taxon>Flavobacteriaceae</taxon>
    </lineage>
</organism>
<feature type="domain" description="Transglutaminase-like" evidence="1">
    <location>
        <begin position="105"/>
        <end position="172"/>
    </location>
</feature>
<proteinExistence type="predicted"/>
<dbReference type="SMART" id="SM00460">
    <property type="entry name" value="TGc"/>
    <property type="match status" value="1"/>
</dbReference>
<evidence type="ECO:0000313" key="3">
    <source>
        <dbReference type="Proteomes" id="UP000239068"/>
    </source>
</evidence>
<dbReference type="RefSeq" id="WP_105021152.1">
    <property type="nucleotide sequence ID" value="NZ_MSCM01000001.1"/>
</dbReference>
<dbReference type="GO" id="GO:0005737">
    <property type="term" value="C:cytoplasm"/>
    <property type="evidence" value="ECO:0007669"/>
    <property type="project" value="TreeGrafter"/>
</dbReference>
<dbReference type="PANTHER" id="PTHR46333">
    <property type="entry name" value="CYTOKINESIS PROTEIN 3"/>
    <property type="match status" value="1"/>
</dbReference>
<dbReference type="Proteomes" id="UP000239068">
    <property type="component" value="Unassembled WGS sequence"/>
</dbReference>
<dbReference type="OrthoDB" id="9788327at2"/>
<dbReference type="InterPro" id="IPR002931">
    <property type="entry name" value="Transglutaminase-like"/>
</dbReference>
<dbReference type="Pfam" id="PF01841">
    <property type="entry name" value="Transglut_core"/>
    <property type="match status" value="1"/>
</dbReference>
<gene>
    <name evidence="2" type="ORF">BTO16_08430</name>
</gene>
<evidence type="ECO:0000313" key="2">
    <source>
        <dbReference type="EMBL" id="PQJ82600.1"/>
    </source>
</evidence>
<dbReference type="InterPro" id="IPR038765">
    <property type="entry name" value="Papain-like_cys_pep_sf"/>
</dbReference>
<evidence type="ECO:0000259" key="1">
    <source>
        <dbReference type="SMART" id="SM00460"/>
    </source>
</evidence>
<protein>
    <submittedName>
        <fullName evidence="2">Transglutaminase</fullName>
    </submittedName>
</protein>
<keyword evidence="3" id="KW-1185">Reference proteome</keyword>
<dbReference type="PANTHER" id="PTHR46333:SF2">
    <property type="entry name" value="CYTOKINESIS PROTEIN 3"/>
    <property type="match status" value="1"/>
</dbReference>
<sequence length="319" mass="37208">MKKLVFLFLYINMSTFSQSFEKVDALVINYPRFSKVEDLANQIEKDFYSDADKSRAAFFWLTENIRYNLSEFYNPRKRKYNFQYTSEEEKIEKLQALKDNLVAETFRNKTGVCEEYAQSFKKICDLLKIEAEVIKGNVRNTAAEIGKIATSTNHAWNAVKIDGNWLVLDATWAAGSVKNDKWNRNFNAYFYDIPKSKIFKTHYPDDKIWKIRFGRMDEKEFYNQPIYSNPFLQLNADLTSPLTGIIKLKSSEDIILRFNNLDSNLLLFYTLKGMKIGQKPVITSIKTTTTLTIKNPKTNTSLVLYINNEDALHFKVEID</sequence>
<accession>A0A2S7WYE2</accession>
<name>A0A2S7WYE2_9FLAO</name>
<reference evidence="2 3" key="1">
    <citation type="submission" date="2016-12" db="EMBL/GenBank/DDBJ databases">
        <title>Trade-off between light-utilization and light-protection in marine flavobacteria.</title>
        <authorList>
            <person name="Kumagai Y."/>
            <person name="Yoshizawa S."/>
            <person name="Kogure K."/>
            <person name="Iwasaki W."/>
        </authorList>
    </citation>
    <scope>NUCLEOTIDE SEQUENCE [LARGE SCALE GENOMIC DNA]</scope>
    <source>
        <strain evidence="2 3">ATCC 43844</strain>
    </source>
</reference>